<evidence type="ECO:0000313" key="9">
    <source>
        <dbReference type="Proteomes" id="UP000220133"/>
    </source>
</evidence>
<keyword evidence="1" id="KW-0963">Cytoplasm</keyword>
<reference evidence="8 9" key="1">
    <citation type="submission" date="2017-10" db="EMBL/GenBank/DDBJ databases">
        <title>Paenichitinophaga pekingensis gen. nov., sp. nov., isolated from activated sludge.</title>
        <authorList>
            <person name="Jin D."/>
            <person name="Kong X."/>
            <person name="Deng Y."/>
            <person name="Bai Z."/>
        </authorList>
    </citation>
    <scope>NUCLEOTIDE SEQUENCE [LARGE SCALE GENOMIC DNA]</scope>
    <source>
        <strain evidence="8 9">13</strain>
    </source>
</reference>
<sequence>MLTTPTITLSALAAKIKGLISDQFGGQSYWVVADITNHSFYQQKQHHYFDLVEKATGNNAILAKIPTVAWGDGAANIRHFERITGQAFKNDIQVLVRVSISYHAVYGLQLTLLEIDNNFTIGQLAQQKQAVLNQLLHSLPDHVWMEDGDYISANHLLPIKPVIQKIAVITSNNAAGYQDFKHTLEQNPFGYRFYTDYYFTVVQGEAKADMIVQKFIDIFQSGIEYDAVVIVRGGGAQTDFLIFDTFAMGRVVARFPVPVITGIGHHKDKSITDMLAHTDTKTPTKAAEWIIAHNRSFELELQESYQATLLQTQQWMHDLNRDLSEDQTYIAYEVRRLMDIHASSLQETQQDIFQSSLSLIQHHKESLFQKMHRVNAACTTRLSGELNGLKEILINIRHDSKSFLQDQKNLVQHIQTVCNLLSPENVLKRGYALVYHDGKIITEVSGLKPGMQVSIQLQDGTSVARVTDQN</sequence>
<evidence type="ECO:0000256" key="3">
    <source>
        <dbReference type="ARBA" id="ARBA00022801"/>
    </source>
</evidence>
<evidence type="ECO:0000259" key="6">
    <source>
        <dbReference type="Pfam" id="PF02601"/>
    </source>
</evidence>
<dbReference type="Pfam" id="PF13742">
    <property type="entry name" value="tRNA_anti_2"/>
    <property type="match status" value="1"/>
</dbReference>
<dbReference type="GO" id="GO:0009318">
    <property type="term" value="C:exodeoxyribonuclease VII complex"/>
    <property type="evidence" value="ECO:0007669"/>
    <property type="project" value="UniProtKB-UniRule"/>
</dbReference>
<evidence type="ECO:0000256" key="5">
    <source>
        <dbReference type="RuleBase" id="RU004355"/>
    </source>
</evidence>
<evidence type="ECO:0000313" key="8">
    <source>
        <dbReference type="EMBL" id="ATL45880.1"/>
    </source>
</evidence>
<dbReference type="EC" id="3.1.11.6" evidence="5"/>
<dbReference type="InterPro" id="IPR025824">
    <property type="entry name" value="OB-fold_nuc-bd_dom"/>
</dbReference>
<dbReference type="CDD" id="cd04489">
    <property type="entry name" value="ExoVII_LU_OBF"/>
    <property type="match status" value="1"/>
</dbReference>
<keyword evidence="4 5" id="KW-0269">Exonuclease</keyword>
<keyword evidence="2 5" id="KW-0540">Nuclease</keyword>
<evidence type="ECO:0000256" key="1">
    <source>
        <dbReference type="ARBA" id="ARBA00022490"/>
    </source>
</evidence>
<dbReference type="GO" id="GO:0005737">
    <property type="term" value="C:cytoplasm"/>
    <property type="evidence" value="ECO:0007669"/>
    <property type="project" value="UniProtKB-SubCell"/>
</dbReference>
<dbReference type="KEGG" id="cbae:COR50_01160"/>
<name>A0A291QPJ7_9BACT</name>
<dbReference type="Pfam" id="PF02601">
    <property type="entry name" value="Exonuc_VII_L"/>
    <property type="match status" value="1"/>
</dbReference>
<dbReference type="AlphaFoldDB" id="A0A291QPJ7"/>
<organism evidence="8 9">
    <name type="scientific">Chitinophaga caeni</name>
    <dbReference type="NCBI Taxonomy" id="2029983"/>
    <lineage>
        <taxon>Bacteria</taxon>
        <taxon>Pseudomonadati</taxon>
        <taxon>Bacteroidota</taxon>
        <taxon>Chitinophagia</taxon>
        <taxon>Chitinophagales</taxon>
        <taxon>Chitinophagaceae</taxon>
        <taxon>Chitinophaga</taxon>
    </lineage>
</organism>
<keyword evidence="9" id="KW-1185">Reference proteome</keyword>
<evidence type="ECO:0000256" key="4">
    <source>
        <dbReference type="ARBA" id="ARBA00022839"/>
    </source>
</evidence>
<dbReference type="GO" id="GO:0008855">
    <property type="term" value="F:exodeoxyribonuclease VII activity"/>
    <property type="evidence" value="ECO:0007669"/>
    <property type="project" value="UniProtKB-UniRule"/>
</dbReference>
<dbReference type="InterPro" id="IPR020579">
    <property type="entry name" value="Exonuc_VII_lsu_C"/>
</dbReference>
<proteinExistence type="inferred from homology"/>
<evidence type="ECO:0000256" key="2">
    <source>
        <dbReference type="ARBA" id="ARBA00022722"/>
    </source>
</evidence>
<comment type="catalytic activity">
    <reaction evidence="5">
        <text>Exonucleolytic cleavage in either 5'- to 3'- or 3'- to 5'-direction to yield nucleoside 5'-phosphates.</text>
        <dbReference type="EC" id="3.1.11.6"/>
    </reaction>
</comment>
<keyword evidence="3 5" id="KW-0378">Hydrolase</keyword>
<protein>
    <recommendedName>
        <fullName evidence="5">Exodeoxyribonuclease 7 large subunit</fullName>
        <ecNumber evidence="5">3.1.11.6</ecNumber>
    </recommendedName>
</protein>
<dbReference type="OrthoDB" id="9802795at2"/>
<dbReference type="PANTHER" id="PTHR30008:SF0">
    <property type="entry name" value="EXODEOXYRIBONUCLEASE 7 LARGE SUBUNIT"/>
    <property type="match status" value="1"/>
</dbReference>
<evidence type="ECO:0000259" key="7">
    <source>
        <dbReference type="Pfam" id="PF13742"/>
    </source>
</evidence>
<gene>
    <name evidence="8" type="primary">xseA</name>
    <name evidence="8" type="ORF">COR50_01160</name>
</gene>
<dbReference type="NCBIfam" id="TIGR00237">
    <property type="entry name" value="xseA"/>
    <property type="match status" value="1"/>
</dbReference>
<dbReference type="InterPro" id="IPR003753">
    <property type="entry name" value="Exonuc_VII_L"/>
</dbReference>
<comment type="subcellular location">
    <subcellularLocation>
        <location evidence="5">Cytoplasm</location>
    </subcellularLocation>
</comment>
<accession>A0A291QPJ7</accession>
<feature type="domain" description="Exonuclease VII large subunit C-terminal" evidence="6">
    <location>
        <begin position="151"/>
        <end position="462"/>
    </location>
</feature>
<dbReference type="Proteomes" id="UP000220133">
    <property type="component" value="Chromosome"/>
</dbReference>
<comment type="similarity">
    <text evidence="5">Belongs to the XseA family.</text>
</comment>
<dbReference type="GO" id="GO:0006308">
    <property type="term" value="P:DNA catabolic process"/>
    <property type="evidence" value="ECO:0007669"/>
    <property type="project" value="UniProtKB-UniRule"/>
</dbReference>
<feature type="domain" description="OB-fold nucleic acid binding" evidence="7">
    <location>
        <begin position="8"/>
        <end position="115"/>
    </location>
</feature>
<dbReference type="EMBL" id="CP023777">
    <property type="protein sequence ID" value="ATL45880.1"/>
    <property type="molecule type" value="Genomic_DNA"/>
</dbReference>
<dbReference type="PANTHER" id="PTHR30008">
    <property type="entry name" value="EXODEOXYRIBONUCLEASE 7 LARGE SUBUNIT"/>
    <property type="match status" value="1"/>
</dbReference>
<dbReference type="GO" id="GO:0003676">
    <property type="term" value="F:nucleic acid binding"/>
    <property type="evidence" value="ECO:0007669"/>
    <property type="project" value="InterPro"/>
</dbReference>
<dbReference type="RefSeq" id="WP_098192270.1">
    <property type="nucleotide sequence ID" value="NZ_CP023777.1"/>
</dbReference>